<dbReference type="HOGENOM" id="CLU_033863_10_1_11"/>
<sequence length="300" mass="31603">MKPILISIAFIICWSSGFVGSLLVGENASPIGLLAWRYIATAVLLAGVILFLRSAQRPAKARLLPDLTRSAWKHQILMGVLSHAIFLGAVFWASDLAIDPGITSLVCALQPILVAAVGARLWDDPFNFRMAAGLVLGLVAVGLAAGSIDFSSTSVFGLLLPFVALLGLSASALLERASDAQASIVQALAIQTATAAVIFTGVALAMGDMGVHVNADFVWAMVWLVFLSGIGGYAAYTACLRTMGSTMTSLLLFVTPPVTSFWTWLMFHQPVNAGQIAGMVLGIVAVALTVNGERRERSNT</sequence>
<keyword evidence="9" id="KW-1185">Reference proteome</keyword>
<evidence type="ECO:0000256" key="4">
    <source>
        <dbReference type="ARBA" id="ARBA00022989"/>
    </source>
</evidence>
<dbReference type="eggNOG" id="COG0697">
    <property type="taxonomic scope" value="Bacteria"/>
</dbReference>
<evidence type="ECO:0000256" key="5">
    <source>
        <dbReference type="ARBA" id="ARBA00023136"/>
    </source>
</evidence>
<dbReference type="InterPro" id="IPR050638">
    <property type="entry name" value="AA-Vitamin_Transporters"/>
</dbReference>
<reference evidence="8" key="1">
    <citation type="submission" date="2010-06" db="EMBL/GenBank/DDBJ databases">
        <authorList>
            <person name="Muzny D."/>
            <person name="Qin X."/>
            <person name="Buhay C."/>
            <person name="Dugan-Rocha S."/>
            <person name="Ding Y."/>
            <person name="Chen G."/>
            <person name="Hawes A."/>
            <person name="Holder M."/>
            <person name="Jhangiani S."/>
            <person name="Johnson A."/>
            <person name="Khan Z."/>
            <person name="Li Z."/>
            <person name="Liu W."/>
            <person name="Liu X."/>
            <person name="Perez L."/>
            <person name="Shen H."/>
            <person name="Wang Q."/>
            <person name="Watt J."/>
            <person name="Xi L."/>
            <person name="Xin Y."/>
            <person name="Zhou J."/>
            <person name="Deng J."/>
            <person name="Jiang H."/>
            <person name="Liu Y."/>
            <person name="Qu J."/>
            <person name="Song X.-Z."/>
            <person name="Zhang L."/>
            <person name="Villasana D."/>
            <person name="Johnson A."/>
            <person name="Liu J."/>
            <person name="Liyanage D."/>
            <person name="Lorensuhewa L."/>
            <person name="Robinson T."/>
            <person name="Song A."/>
            <person name="Song B.-B."/>
            <person name="Dinh H."/>
            <person name="Thornton R."/>
            <person name="Coyle M."/>
            <person name="Francisco L."/>
            <person name="Jackson L."/>
            <person name="Javaid M."/>
            <person name="Korchina V."/>
            <person name="Kovar C."/>
            <person name="Mata R."/>
            <person name="Mathew T."/>
            <person name="Ngo R."/>
            <person name="Nguyen L."/>
            <person name="Nguyen N."/>
            <person name="Okwuonu G."/>
            <person name="Ongeri F."/>
            <person name="Pham C."/>
            <person name="Simmons D."/>
            <person name="Wilczek-Boney K."/>
            <person name="Hale W."/>
            <person name="Jakkamsetti A."/>
            <person name="Pham P."/>
            <person name="Ruth R."/>
            <person name="San Lucas F."/>
            <person name="Warren J."/>
            <person name="Zhang J."/>
            <person name="Zhao Z."/>
            <person name="Zhou C."/>
            <person name="Zhu D."/>
            <person name="Lee S."/>
            <person name="Bess C."/>
            <person name="Blankenburg K."/>
            <person name="Forbes L."/>
            <person name="Fu Q."/>
            <person name="Gubbala S."/>
            <person name="Hirani K."/>
            <person name="Jayaseelan J.C."/>
            <person name="Lara F."/>
            <person name="Munidasa M."/>
            <person name="Palculict T."/>
            <person name="Patil S."/>
            <person name="Pu L.-L."/>
            <person name="Saada N."/>
            <person name="Tang L."/>
            <person name="Weissenberger G."/>
            <person name="Zhu Y."/>
            <person name="Hemphill L."/>
            <person name="Shang Y."/>
            <person name="Youmans B."/>
            <person name="Ayvaz T."/>
            <person name="Ross M."/>
            <person name="Santibanez J."/>
            <person name="Aqrawi P."/>
            <person name="Gross S."/>
            <person name="Joshi V."/>
            <person name="Fowler G."/>
            <person name="Nazareth L."/>
            <person name="Reid J."/>
            <person name="Worley K."/>
            <person name="Petrosino J."/>
            <person name="Highlander S."/>
            <person name="Gibbs R."/>
        </authorList>
    </citation>
    <scope>NUCLEOTIDE SEQUENCE [LARGE SCALE GENOMIC DNA]</scope>
    <source>
        <strain evidence="8">ATCC 33030</strain>
    </source>
</reference>
<feature type="transmembrane region" description="Helical" evidence="6">
    <location>
        <begin position="248"/>
        <end position="267"/>
    </location>
</feature>
<evidence type="ECO:0000256" key="1">
    <source>
        <dbReference type="ARBA" id="ARBA00004141"/>
    </source>
</evidence>
<evidence type="ECO:0000259" key="7">
    <source>
        <dbReference type="Pfam" id="PF00892"/>
    </source>
</evidence>
<dbReference type="PANTHER" id="PTHR32322:SF2">
    <property type="entry name" value="EAMA DOMAIN-CONTAINING PROTEIN"/>
    <property type="match status" value="1"/>
</dbReference>
<evidence type="ECO:0000313" key="9">
    <source>
        <dbReference type="Proteomes" id="UP000004208"/>
    </source>
</evidence>
<feature type="transmembrane region" description="Helical" evidence="6">
    <location>
        <begin position="35"/>
        <end position="55"/>
    </location>
</feature>
<evidence type="ECO:0000256" key="2">
    <source>
        <dbReference type="ARBA" id="ARBA00007362"/>
    </source>
</evidence>
<dbReference type="SUPFAM" id="SSF103481">
    <property type="entry name" value="Multidrug resistance efflux transporter EmrE"/>
    <property type="match status" value="2"/>
</dbReference>
<name>D7WA89_9CORY</name>
<keyword evidence="5 6" id="KW-0472">Membrane</keyword>
<dbReference type="InterPro" id="IPR037185">
    <property type="entry name" value="EmrE-like"/>
</dbReference>
<feature type="domain" description="EamA" evidence="7">
    <location>
        <begin position="3"/>
        <end position="143"/>
    </location>
</feature>
<comment type="similarity">
    <text evidence="2">Belongs to the EamA transporter family.</text>
</comment>
<dbReference type="PANTHER" id="PTHR32322">
    <property type="entry name" value="INNER MEMBRANE TRANSPORTER"/>
    <property type="match status" value="1"/>
</dbReference>
<dbReference type="EMBL" id="ACLJ02000001">
    <property type="protein sequence ID" value="EFK55687.1"/>
    <property type="molecule type" value="Genomic_DNA"/>
</dbReference>
<evidence type="ECO:0000256" key="3">
    <source>
        <dbReference type="ARBA" id="ARBA00022692"/>
    </source>
</evidence>
<dbReference type="AlphaFoldDB" id="D7WA89"/>
<dbReference type="OrthoDB" id="9809509at2"/>
<keyword evidence="3 6" id="KW-0812">Transmembrane</keyword>
<feature type="transmembrane region" description="Helical" evidence="6">
    <location>
        <begin position="76"/>
        <end position="94"/>
    </location>
</feature>
<dbReference type="RefSeq" id="WP_005288751.1">
    <property type="nucleotide sequence ID" value="NZ_CM000961.1"/>
</dbReference>
<feature type="transmembrane region" description="Helical" evidence="6">
    <location>
        <begin position="100"/>
        <end position="119"/>
    </location>
</feature>
<dbReference type="Pfam" id="PF00892">
    <property type="entry name" value="EamA"/>
    <property type="match status" value="2"/>
</dbReference>
<feature type="transmembrane region" description="Helical" evidence="6">
    <location>
        <begin position="186"/>
        <end position="205"/>
    </location>
</feature>
<dbReference type="Proteomes" id="UP000004208">
    <property type="component" value="Unassembled WGS sequence"/>
</dbReference>
<dbReference type="GO" id="GO:0016020">
    <property type="term" value="C:membrane"/>
    <property type="evidence" value="ECO:0007669"/>
    <property type="project" value="UniProtKB-SubCell"/>
</dbReference>
<dbReference type="InterPro" id="IPR000620">
    <property type="entry name" value="EamA_dom"/>
</dbReference>
<feature type="transmembrane region" description="Helical" evidence="6">
    <location>
        <begin position="131"/>
        <end position="148"/>
    </location>
</feature>
<comment type="caution">
    <text evidence="8">The sequence shown here is derived from an EMBL/GenBank/DDBJ whole genome shotgun (WGS) entry which is preliminary data.</text>
</comment>
<evidence type="ECO:0000256" key="6">
    <source>
        <dbReference type="SAM" id="Phobius"/>
    </source>
</evidence>
<feature type="domain" description="EamA" evidence="7">
    <location>
        <begin position="156"/>
        <end position="290"/>
    </location>
</feature>
<comment type="subcellular location">
    <subcellularLocation>
        <location evidence="1">Membrane</location>
        <topology evidence="1">Multi-pass membrane protein</topology>
    </subcellularLocation>
</comment>
<feature type="transmembrane region" description="Helical" evidence="6">
    <location>
        <begin position="217"/>
        <end position="236"/>
    </location>
</feature>
<feature type="transmembrane region" description="Helical" evidence="6">
    <location>
        <begin position="273"/>
        <end position="290"/>
    </location>
</feature>
<protein>
    <submittedName>
        <fullName evidence="8">Membrane protein</fullName>
    </submittedName>
</protein>
<evidence type="ECO:0000313" key="8">
    <source>
        <dbReference type="EMBL" id="EFK55687.1"/>
    </source>
</evidence>
<gene>
    <name evidence="8" type="ORF">HMPREF0291_10945</name>
</gene>
<keyword evidence="4 6" id="KW-1133">Transmembrane helix</keyword>
<accession>D7WA89</accession>
<feature type="transmembrane region" description="Helical" evidence="6">
    <location>
        <begin position="154"/>
        <end position="174"/>
    </location>
</feature>
<organism evidence="8 9">
    <name type="scientific">Corynebacterium genitalium ATCC 33030</name>
    <dbReference type="NCBI Taxonomy" id="585529"/>
    <lineage>
        <taxon>Bacteria</taxon>
        <taxon>Bacillati</taxon>
        <taxon>Actinomycetota</taxon>
        <taxon>Actinomycetes</taxon>
        <taxon>Mycobacteriales</taxon>
        <taxon>Corynebacteriaceae</taxon>
        <taxon>Corynebacterium</taxon>
    </lineage>
</organism>
<dbReference type="STRING" id="585529.HMPREF0291_10945"/>
<proteinExistence type="inferred from homology"/>